<dbReference type="SMART" id="SM00235">
    <property type="entry name" value="ZnMc"/>
    <property type="match status" value="1"/>
</dbReference>
<evidence type="ECO:0000256" key="3">
    <source>
        <dbReference type="ARBA" id="ARBA00022729"/>
    </source>
</evidence>
<sequence>MKGSILAVVLVFSVIGLSLAGSAVRDRSKLWTKGKVKYEIDVSVSEDTRKAILYAMRAYERETCVSFTETSFISARVRFTENRSRCYKTKVGYNPASVQEVVISAKCHGGIDLKAQALHEIGHVLGLYNEFNRPDRSTFVNVLSRNGLQNGSSQAQFKKDNWRRVQKQGVQFDYTSVMQYGTHFLSRNGKETVINLRDHPRIKIRNVLSHYDALTVNRLYHCPKERPRGKLTLKLRKAQNLPAHFYLMVEAVKSDGKSVLKEFSVVDLPHGPTVSDHSFVVGTDEWQFMRVKVLDHQRKDTILLEKLVPFNVFVKLRSQKLCKNPTDCSKMLEFEYALLSNPDACENENPCRNGGTCVDLVGDNGYACSCPDGFRGTNCEKYFGNLSISVWKGEGLDDRDPIWNASDPWVSVRAYRYDGTSQYKRTNERDGTHNPVWRDGKNHDHFLSFGLGEWEKYEVRVMDADQFWPTGDRDDVLIPTQTFYLSRPTEPTVGSKAKMICKDTTRTCSTNRVLFDVMYYIDRPVIVD</sequence>
<dbReference type="GO" id="GO:0005509">
    <property type="term" value="F:calcium ion binding"/>
    <property type="evidence" value="ECO:0007669"/>
    <property type="project" value="InterPro"/>
</dbReference>
<keyword evidence="11" id="KW-0378">Hydrolase</keyword>
<evidence type="ECO:0000313" key="15">
    <source>
        <dbReference type="EMBL" id="KAJ8904749.1"/>
    </source>
</evidence>
<evidence type="ECO:0000256" key="1">
    <source>
        <dbReference type="ARBA" id="ARBA00022536"/>
    </source>
</evidence>
<dbReference type="InterPro" id="IPR000008">
    <property type="entry name" value="C2_dom"/>
</dbReference>
<dbReference type="Pfam" id="PF01400">
    <property type="entry name" value="Astacin"/>
    <property type="match status" value="1"/>
</dbReference>
<dbReference type="PROSITE" id="PS50004">
    <property type="entry name" value="C2"/>
    <property type="match status" value="1"/>
</dbReference>
<name>A0AAV8URT6_9RHOD</name>
<dbReference type="PROSITE" id="PS51864">
    <property type="entry name" value="ASTACIN"/>
    <property type="match status" value="1"/>
</dbReference>
<keyword evidence="4" id="KW-0677">Repeat</keyword>
<dbReference type="PROSITE" id="PS50026">
    <property type="entry name" value="EGF_3"/>
    <property type="match status" value="1"/>
</dbReference>
<keyword evidence="6 11" id="KW-0482">Metalloprotease</keyword>
<feature type="domain" description="EGF-like" evidence="13">
    <location>
        <begin position="341"/>
        <end position="380"/>
    </location>
</feature>
<evidence type="ECO:0000256" key="6">
    <source>
        <dbReference type="ARBA" id="ARBA00023049"/>
    </source>
</evidence>
<dbReference type="SMART" id="SM00181">
    <property type="entry name" value="EGF"/>
    <property type="match status" value="1"/>
</dbReference>
<dbReference type="PRINTS" id="PR00480">
    <property type="entry name" value="ASTACIN"/>
</dbReference>
<evidence type="ECO:0000256" key="9">
    <source>
        <dbReference type="PROSITE-ProRule" id="PRU00076"/>
    </source>
</evidence>
<evidence type="ECO:0000256" key="2">
    <source>
        <dbReference type="ARBA" id="ARBA00022723"/>
    </source>
</evidence>
<dbReference type="SUPFAM" id="SSF57196">
    <property type="entry name" value="EGF/Laminin"/>
    <property type="match status" value="1"/>
</dbReference>
<keyword evidence="8" id="KW-0325">Glycoprotein</keyword>
<evidence type="ECO:0000259" key="12">
    <source>
        <dbReference type="PROSITE" id="PS50004"/>
    </source>
</evidence>
<evidence type="ECO:0000259" key="14">
    <source>
        <dbReference type="PROSITE" id="PS51864"/>
    </source>
</evidence>
<keyword evidence="11" id="KW-0645">Protease</keyword>
<dbReference type="CDD" id="cd00054">
    <property type="entry name" value="EGF_CA"/>
    <property type="match status" value="1"/>
</dbReference>
<dbReference type="EC" id="3.4.24.-" evidence="11"/>
<dbReference type="Proteomes" id="UP001157974">
    <property type="component" value="Unassembled WGS sequence"/>
</dbReference>
<comment type="cofactor">
    <cofactor evidence="11">
        <name>Zn(2+)</name>
        <dbReference type="ChEBI" id="CHEBI:29105"/>
    </cofactor>
    <text evidence="11">Binds 1 zinc ion per subunit.</text>
</comment>
<dbReference type="Gene3D" id="3.40.390.10">
    <property type="entry name" value="Collagenase (Catalytic Domain)"/>
    <property type="match status" value="1"/>
</dbReference>
<dbReference type="GO" id="GO:0000902">
    <property type="term" value="P:cell morphogenesis"/>
    <property type="evidence" value="ECO:0007669"/>
    <property type="project" value="UniProtKB-ARBA"/>
</dbReference>
<feature type="active site" evidence="10">
    <location>
        <position position="120"/>
    </location>
</feature>
<evidence type="ECO:0000256" key="10">
    <source>
        <dbReference type="PROSITE-ProRule" id="PRU01211"/>
    </source>
</evidence>
<evidence type="ECO:0000313" key="16">
    <source>
        <dbReference type="Proteomes" id="UP001157974"/>
    </source>
</evidence>
<dbReference type="InterPro" id="IPR001506">
    <property type="entry name" value="Peptidase_M12A"/>
</dbReference>
<dbReference type="GO" id="GO:0006508">
    <property type="term" value="P:proteolysis"/>
    <property type="evidence" value="ECO:0007669"/>
    <property type="project" value="UniProtKB-KW"/>
</dbReference>
<accession>A0AAV8URT6</accession>
<dbReference type="Gene3D" id="2.60.40.150">
    <property type="entry name" value="C2 domain"/>
    <property type="match status" value="1"/>
</dbReference>
<dbReference type="Pfam" id="PF00168">
    <property type="entry name" value="C2"/>
    <property type="match status" value="1"/>
</dbReference>
<dbReference type="InterPro" id="IPR001881">
    <property type="entry name" value="EGF-like_Ca-bd_dom"/>
</dbReference>
<dbReference type="PROSITE" id="PS00022">
    <property type="entry name" value="EGF_1"/>
    <property type="match status" value="1"/>
</dbReference>
<evidence type="ECO:0000256" key="7">
    <source>
        <dbReference type="ARBA" id="ARBA00023157"/>
    </source>
</evidence>
<comment type="caution">
    <text evidence="9">Lacks conserved residue(s) required for the propagation of feature annotation.</text>
</comment>
<dbReference type="AlphaFoldDB" id="A0AAV8URT6"/>
<reference evidence="15 16" key="1">
    <citation type="journal article" date="2023" name="Nat. Commun.">
        <title>Origin of minicircular mitochondrial genomes in red algae.</title>
        <authorList>
            <person name="Lee Y."/>
            <person name="Cho C.H."/>
            <person name="Lee Y.M."/>
            <person name="Park S.I."/>
            <person name="Yang J.H."/>
            <person name="West J.A."/>
            <person name="Bhattacharya D."/>
            <person name="Yoon H.S."/>
        </authorList>
    </citation>
    <scope>NUCLEOTIDE SEQUENCE [LARGE SCALE GENOMIC DNA]</scope>
    <source>
        <strain evidence="15 16">CCMP1338</strain>
        <tissue evidence="15">Whole cell</tissue>
    </source>
</reference>
<keyword evidence="2 11" id="KW-0479">Metal-binding</keyword>
<keyword evidence="16" id="KW-1185">Reference proteome</keyword>
<dbReference type="PROSITE" id="PS01186">
    <property type="entry name" value="EGF_2"/>
    <property type="match status" value="1"/>
</dbReference>
<feature type="disulfide bond" evidence="9">
    <location>
        <begin position="370"/>
        <end position="379"/>
    </location>
</feature>
<dbReference type="GO" id="GO:0005886">
    <property type="term" value="C:plasma membrane"/>
    <property type="evidence" value="ECO:0007669"/>
    <property type="project" value="UniProtKB-ARBA"/>
</dbReference>
<feature type="domain" description="Peptidase M12A" evidence="14">
    <location>
        <begin position="22"/>
        <end position="223"/>
    </location>
</feature>
<dbReference type="PANTHER" id="PTHR10127">
    <property type="entry name" value="DISCOIDIN, CUB, EGF, LAMININ , AND ZINC METALLOPROTEASE DOMAIN CONTAINING"/>
    <property type="match status" value="1"/>
</dbReference>
<evidence type="ECO:0000256" key="8">
    <source>
        <dbReference type="ARBA" id="ARBA00023180"/>
    </source>
</evidence>
<feature type="disulfide bond" evidence="9">
    <location>
        <begin position="351"/>
        <end position="368"/>
    </location>
</feature>
<proteinExistence type="predicted"/>
<feature type="chain" id="PRO_5043094680" description="Metalloendopeptidase" evidence="11">
    <location>
        <begin position="21"/>
        <end position="528"/>
    </location>
</feature>
<evidence type="ECO:0000256" key="5">
    <source>
        <dbReference type="ARBA" id="ARBA00022833"/>
    </source>
</evidence>
<keyword evidence="5 11" id="KW-0862">Zinc</keyword>
<feature type="signal peptide" evidence="11">
    <location>
        <begin position="1"/>
        <end position="20"/>
    </location>
</feature>
<keyword evidence="7 9" id="KW-1015">Disulfide bond</keyword>
<dbReference type="SMART" id="SM00179">
    <property type="entry name" value="EGF_CA"/>
    <property type="match status" value="1"/>
</dbReference>
<dbReference type="GO" id="GO:0008270">
    <property type="term" value="F:zinc ion binding"/>
    <property type="evidence" value="ECO:0007669"/>
    <property type="project" value="InterPro"/>
</dbReference>
<evidence type="ECO:0000259" key="13">
    <source>
        <dbReference type="PROSITE" id="PS50026"/>
    </source>
</evidence>
<dbReference type="Pfam" id="PF00008">
    <property type="entry name" value="EGF"/>
    <property type="match status" value="1"/>
</dbReference>
<feature type="domain" description="C2" evidence="12">
    <location>
        <begin position="371"/>
        <end position="493"/>
    </location>
</feature>
<dbReference type="InterPro" id="IPR006026">
    <property type="entry name" value="Peptidase_Metallo"/>
</dbReference>
<evidence type="ECO:0000256" key="11">
    <source>
        <dbReference type="RuleBase" id="RU361183"/>
    </source>
</evidence>
<dbReference type="InterPro" id="IPR035892">
    <property type="entry name" value="C2_domain_sf"/>
</dbReference>
<organism evidence="15 16">
    <name type="scientific">Rhodosorus marinus</name>
    <dbReference type="NCBI Taxonomy" id="101924"/>
    <lineage>
        <taxon>Eukaryota</taxon>
        <taxon>Rhodophyta</taxon>
        <taxon>Stylonematophyceae</taxon>
        <taxon>Stylonematales</taxon>
        <taxon>Stylonemataceae</taxon>
        <taxon>Rhodosorus</taxon>
    </lineage>
</organism>
<dbReference type="PANTHER" id="PTHR10127:SF850">
    <property type="entry name" value="METALLOENDOPEPTIDASE"/>
    <property type="match status" value="1"/>
</dbReference>
<dbReference type="Gene3D" id="2.10.25.10">
    <property type="entry name" value="Laminin"/>
    <property type="match status" value="1"/>
</dbReference>
<keyword evidence="3 11" id="KW-0732">Signal</keyword>
<evidence type="ECO:0000256" key="4">
    <source>
        <dbReference type="ARBA" id="ARBA00022737"/>
    </source>
</evidence>
<protein>
    <recommendedName>
        <fullName evidence="11">Metalloendopeptidase</fullName>
        <ecNumber evidence="11">3.4.24.-</ecNumber>
    </recommendedName>
</protein>
<dbReference type="EMBL" id="JAMWBK010000005">
    <property type="protein sequence ID" value="KAJ8904749.1"/>
    <property type="molecule type" value="Genomic_DNA"/>
</dbReference>
<dbReference type="GO" id="GO:0004222">
    <property type="term" value="F:metalloendopeptidase activity"/>
    <property type="evidence" value="ECO:0007669"/>
    <property type="project" value="UniProtKB-UniRule"/>
</dbReference>
<dbReference type="FunFam" id="2.10.25.10:FF:000230">
    <property type="entry name" value="Delta-like protein"/>
    <property type="match status" value="1"/>
</dbReference>
<gene>
    <name evidence="15" type="ORF">NDN08_001265</name>
</gene>
<dbReference type="SUPFAM" id="SSF55486">
    <property type="entry name" value="Metalloproteases ('zincins'), catalytic domain"/>
    <property type="match status" value="1"/>
</dbReference>
<comment type="caution">
    <text evidence="15">The sequence shown here is derived from an EMBL/GenBank/DDBJ whole genome shotgun (WGS) entry which is preliminary data.</text>
</comment>
<keyword evidence="1 9" id="KW-0245">EGF-like domain</keyword>
<dbReference type="SUPFAM" id="SSF49562">
    <property type="entry name" value="C2 domain (Calcium/lipid-binding domain, CaLB)"/>
    <property type="match status" value="1"/>
</dbReference>
<dbReference type="InterPro" id="IPR024079">
    <property type="entry name" value="MetalloPept_cat_dom_sf"/>
</dbReference>
<dbReference type="InterPro" id="IPR000742">
    <property type="entry name" value="EGF"/>
</dbReference>